<dbReference type="Ensembl" id="ENSPMET00000027817.1">
    <property type="protein sequence ID" value="ENSPMEP00000018643.1"/>
    <property type="gene ID" value="ENSPMEG00000021629.1"/>
</dbReference>
<dbReference type="SMART" id="SM00032">
    <property type="entry name" value="CCP"/>
    <property type="match status" value="4"/>
</dbReference>
<feature type="domain" description="Sushi" evidence="7">
    <location>
        <begin position="81"/>
        <end position="137"/>
    </location>
</feature>
<keyword evidence="6" id="KW-1133">Transmembrane helix</keyword>
<keyword evidence="3 5" id="KW-1015">Disulfide bond</keyword>
<evidence type="ECO:0000256" key="3">
    <source>
        <dbReference type="ARBA" id="ARBA00023157"/>
    </source>
</evidence>
<feature type="domain" description="Sushi" evidence="7">
    <location>
        <begin position="138"/>
        <end position="196"/>
    </location>
</feature>
<feature type="domain" description="Sushi" evidence="7">
    <location>
        <begin position="197"/>
        <end position="257"/>
    </location>
</feature>
<feature type="domain" description="Sushi" evidence="7">
    <location>
        <begin position="18"/>
        <end position="80"/>
    </location>
</feature>
<dbReference type="AlphaFoldDB" id="A0A3B3XUP2"/>
<evidence type="ECO:0000259" key="7">
    <source>
        <dbReference type="PROSITE" id="PS50923"/>
    </source>
</evidence>
<sequence length="376" mass="41435">ALPHQTCPSMSLKSYPPSDCSHKVDGSNANLADKYITMTSFSSGDKVYYSCVVGYIPVGGSRTRTCDNGKWTPLKLRCERKLCGHAGEISNGQFTYTGVEFGDTATAVCNEGFILVGRATRYCMSNGWDGRPPVCEAVECQEPTETNAQRRNVQEPPYTFRNVIRYGCPVGSLVGSREIWCTDNGTWSSPPPQCKAIRCQSPNVPNAFWINSHKKTYRPMETISSFKCKSGYTFTGPAHITCGSAGQWLQRLPKCLPSKYTLLCVGKGSKSSKTQPGFKGAGKLRIQATAPPGGQRSDTNDGTRVAQHFYTTQTVTLNGKELEQTQQQALSGSNRTHKTTLLLSEISFVLFVFFFFLIRGSVAQHNRNHSHTQHSH</sequence>
<proteinExistence type="predicted"/>
<dbReference type="CDD" id="cd00033">
    <property type="entry name" value="CCP"/>
    <property type="match status" value="4"/>
</dbReference>
<reference evidence="8" key="1">
    <citation type="submission" date="2025-08" db="UniProtKB">
        <authorList>
            <consortium name="Ensembl"/>
        </authorList>
    </citation>
    <scope>IDENTIFICATION</scope>
</reference>
<feature type="disulfide bond" evidence="5">
    <location>
        <begin position="228"/>
        <end position="255"/>
    </location>
</feature>
<dbReference type="Gene3D" id="2.10.70.10">
    <property type="entry name" value="Complement Module, domain 1"/>
    <property type="match status" value="4"/>
</dbReference>
<feature type="disulfide bond" evidence="5">
    <location>
        <begin position="51"/>
        <end position="78"/>
    </location>
</feature>
<keyword evidence="6" id="KW-0472">Membrane</keyword>
<reference evidence="8" key="2">
    <citation type="submission" date="2025-09" db="UniProtKB">
        <authorList>
            <consortium name="Ensembl"/>
        </authorList>
    </citation>
    <scope>IDENTIFICATION</scope>
</reference>
<feature type="disulfide bond" evidence="5">
    <location>
        <begin position="199"/>
        <end position="242"/>
    </location>
</feature>
<evidence type="ECO:0000256" key="5">
    <source>
        <dbReference type="PROSITE-ProRule" id="PRU00302"/>
    </source>
</evidence>
<keyword evidence="1 5" id="KW-0768">Sushi</keyword>
<evidence type="ECO:0000256" key="2">
    <source>
        <dbReference type="ARBA" id="ARBA00022737"/>
    </source>
</evidence>
<comment type="caution">
    <text evidence="5">Lacks conserved residue(s) required for the propagation of feature annotation.</text>
</comment>
<keyword evidence="2" id="KW-0677">Repeat</keyword>
<dbReference type="SUPFAM" id="SSF57535">
    <property type="entry name" value="Complement control module/SCR domain"/>
    <property type="match status" value="4"/>
</dbReference>
<dbReference type="PROSITE" id="PS50923">
    <property type="entry name" value="SUSHI"/>
    <property type="match status" value="4"/>
</dbReference>
<dbReference type="PANTHER" id="PTHR19325">
    <property type="entry name" value="COMPLEMENT COMPONENT-RELATED SUSHI DOMAIN-CONTAINING"/>
    <property type="match status" value="1"/>
</dbReference>
<protein>
    <recommendedName>
        <fullName evidence="7">Sushi domain-containing protein</fullName>
    </recommendedName>
</protein>
<keyword evidence="6" id="KW-0812">Transmembrane</keyword>
<accession>A0A3B3XUP2</accession>
<dbReference type="PANTHER" id="PTHR19325:SF570">
    <property type="entry name" value="COMPLEMENT COMPONENT 4 BINDING PROTEIN, MEMBRANE"/>
    <property type="match status" value="1"/>
</dbReference>
<feature type="transmembrane region" description="Helical" evidence="6">
    <location>
        <begin position="341"/>
        <end position="358"/>
    </location>
</feature>
<organism evidence="8 9">
    <name type="scientific">Poecilia mexicana</name>
    <dbReference type="NCBI Taxonomy" id="48701"/>
    <lineage>
        <taxon>Eukaryota</taxon>
        <taxon>Metazoa</taxon>
        <taxon>Chordata</taxon>
        <taxon>Craniata</taxon>
        <taxon>Vertebrata</taxon>
        <taxon>Euteleostomi</taxon>
        <taxon>Actinopterygii</taxon>
        <taxon>Neopterygii</taxon>
        <taxon>Teleostei</taxon>
        <taxon>Neoteleostei</taxon>
        <taxon>Acanthomorphata</taxon>
        <taxon>Ovalentaria</taxon>
        <taxon>Atherinomorphae</taxon>
        <taxon>Cyprinodontiformes</taxon>
        <taxon>Poeciliidae</taxon>
        <taxon>Poeciliinae</taxon>
        <taxon>Poecilia</taxon>
    </lineage>
</organism>
<name>A0A3B3XUP2_9TELE</name>
<keyword evidence="9" id="KW-1185">Reference proteome</keyword>
<dbReference type="Pfam" id="PF00084">
    <property type="entry name" value="Sushi"/>
    <property type="match status" value="4"/>
</dbReference>
<dbReference type="InterPro" id="IPR000436">
    <property type="entry name" value="Sushi_SCR_CCP_dom"/>
</dbReference>
<dbReference type="Proteomes" id="UP000261480">
    <property type="component" value="Unplaced"/>
</dbReference>
<keyword evidence="4" id="KW-0325">Glycoprotein</keyword>
<evidence type="ECO:0000256" key="4">
    <source>
        <dbReference type="ARBA" id="ARBA00023180"/>
    </source>
</evidence>
<evidence type="ECO:0000256" key="1">
    <source>
        <dbReference type="ARBA" id="ARBA00022659"/>
    </source>
</evidence>
<dbReference type="InterPro" id="IPR050350">
    <property type="entry name" value="Compl-Cell_Adhes-Reg"/>
</dbReference>
<dbReference type="InterPro" id="IPR035976">
    <property type="entry name" value="Sushi/SCR/CCP_sf"/>
</dbReference>
<evidence type="ECO:0000256" key="6">
    <source>
        <dbReference type="SAM" id="Phobius"/>
    </source>
</evidence>
<evidence type="ECO:0000313" key="8">
    <source>
        <dbReference type="Ensembl" id="ENSPMEP00000018643.1"/>
    </source>
</evidence>
<evidence type="ECO:0000313" key="9">
    <source>
        <dbReference type="Proteomes" id="UP000261480"/>
    </source>
</evidence>